<dbReference type="InterPro" id="IPR001680">
    <property type="entry name" value="WD40_rpt"/>
</dbReference>
<feature type="repeat" description="WD" evidence="3">
    <location>
        <begin position="47"/>
        <end position="79"/>
    </location>
</feature>
<keyword evidence="2" id="KW-0677">Repeat</keyword>
<evidence type="ECO:0000256" key="1">
    <source>
        <dbReference type="ARBA" id="ARBA00022574"/>
    </source>
</evidence>
<dbReference type="SUPFAM" id="SSF50978">
    <property type="entry name" value="WD40 repeat-like"/>
    <property type="match status" value="1"/>
</dbReference>
<keyword evidence="6" id="KW-1185">Reference proteome</keyword>
<name>A0ABD3HN01_9MARC</name>
<accession>A0ABD3HN01</accession>
<dbReference type="Gene3D" id="2.130.10.10">
    <property type="entry name" value="YVTN repeat-like/Quinoprotein amine dehydrogenase"/>
    <property type="match status" value="1"/>
</dbReference>
<evidence type="ECO:0008006" key="7">
    <source>
        <dbReference type="Google" id="ProtNLM"/>
    </source>
</evidence>
<evidence type="ECO:0000256" key="3">
    <source>
        <dbReference type="PROSITE-ProRule" id="PRU00221"/>
    </source>
</evidence>
<feature type="region of interest" description="Disordered" evidence="4">
    <location>
        <begin position="289"/>
        <end position="308"/>
    </location>
</feature>
<dbReference type="PROSITE" id="PS50082">
    <property type="entry name" value="WD_REPEATS_2"/>
    <property type="match status" value="1"/>
</dbReference>
<sequence length="545" mass="60913">MRTSELYKCGLEDIWRRETGHLSPVGFVRKIGGSEDVIKRLKLYGRLDGHRGCVNTVHFSPSGDLLISGSDDTEIVIWDWAAKSRKLSYSSGHKSNVFQARVMPFTDDRSIVTCAADGQVRHGEILESGQVSTKKLAKHRGRAHKLAIEPGSPRTFFSCGEDGAVQHFDLREEKATKLFSCNAFPGVKHRRIKNIVGLNTIAINPKNPHYFSVGGFDEYARVYDVRKVATDDGRDVEPVNWFSPVHLMGKNKVHITCVAFSQQDELLVSYSDELIYLFDKDMGMGSDPVAWQSEHKDSSTSETVQGSKPQVYVGHRNARTVKGVNFFGPNTEYVVSGSDCGRIFIWRKTDGKLVSMFPGDREVVNCLEPHPFITTLATSGIERYVKIWTPTAEEVKPLPANANAIMEKNRRGREDGPGSMGFEGSVIMHVMRFQSRDGDRDRNIERLHMYRTDVELDDSGYGDDDNLDSGDSDDGVASRECILQVTNDYVSGDTERDCMGDTQRLKRERNVPCEAREQEVLDAGVWSARASSAGVCEASFVFLFP</sequence>
<reference evidence="5 6" key="1">
    <citation type="submission" date="2024-09" db="EMBL/GenBank/DDBJ databases">
        <title>Chromosome-scale assembly of Riccia sorocarpa.</title>
        <authorList>
            <person name="Paukszto L."/>
        </authorList>
    </citation>
    <scope>NUCLEOTIDE SEQUENCE [LARGE SCALE GENOMIC DNA]</scope>
    <source>
        <strain evidence="5">LP-2024</strain>
        <tissue evidence="5">Aerial parts of the thallus</tissue>
    </source>
</reference>
<dbReference type="PANTHER" id="PTHR15574:SF21">
    <property type="entry name" value="DDB1- AND CUL4-ASSOCIATED FACTOR 8"/>
    <property type="match status" value="1"/>
</dbReference>
<dbReference type="EMBL" id="JBJQOH010000003">
    <property type="protein sequence ID" value="KAL3691481.1"/>
    <property type="molecule type" value="Genomic_DNA"/>
</dbReference>
<gene>
    <name evidence="5" type="ORF">R1sor_005132</name>
</gene>
<proteinExistence type="predicted"/>
<evidence type="ECO:0000313" key="6">
    <source>
        <dbReference type="Proteomes" id="UP001633002"/>
    </source>
</evidence>
<evidence type="ECO:0000313" key="5">
    <source>
        <dbReference type="EMBL" id="KAL3691481.1"/>
    </source>
</evidence>
<evidence type="ECO:0000256" key="2">
    <source>
        <dbReference type="ARBA" id="ARBA00022737"/>
    </source>
</evidence>
<dbReference type="Proteomes" id="UP001633002">
    <property type="component" value="Unassembled WGS sequence"/>
</dbReference>
<organism evidence="5 6">
    <name type="scientific">Riccia sorocarpa</name>
    <dbReference type="NCBI Taxonomy" id="122646"/>
    <lineage>
        <taxon>Eukaryota</taxon>
        <taxon>Viridiplantae</taxon>
        <taxon>Streptophyta</taxon>
        <taxon>Embryophyta</taxon>
        <taxon>Marchantiophyta</taxon>
        <taxon>Marchantiopsida</taxon>
        <taxon>Marchantiidae</taxon>
        <taxon>Marchantiales</taxon>
        <taxon>Ricciaceae</taxon>
        <taxon>Riccia</taxon>
    </lineage>
</organism>
<dbReference type="InterPro" id="IPR045151">
    <property type="entry name" value="DCAF8"/>
</dbReference>
<dbReference type="InterPro" id="IPR036322">
    <property type="entry name" value="WD40_repeat_dom_sf"/>
</dbReference>
<protein>
    <recommendedName>
        <fullName evidence="7">DDB1- and CUL4-associated factor 8</fullName>
    </recommendedName>
</protein>
<dbReference type="InterPro" id="IPR015943">
    <property type="entry name" value="WD40/YVTN_repeat-like_dom_sf"/>
</dbReference>
<dbReference type="PROSITE" id="PS50294">
    <property type="entry name" value="WD_REPEATS_REGION"/>
    <property type="match status" value="1"/>
</dbReference>
<comment type="caution">
    <text evidence="5">The sequence shown here is derived from an EMBL/GenBank/DDBJ whole genome shotgun (WGS) entry which is preliminary data.</text>
</comment>
<dbReference type="PANTHER" id="PTHR15574">
    <property type="entry name" value="WD REPEAT DOMAIN-CONTAINING FAMILY"/>
    <property type="match status" value="1"/>
</dbReference>
<dbReference type="Pfam" id="PF00400">
    <property type="entry name" value="WD40"/>
    <property type="match status" value="3"/>
</dbReference>
<keyword evidence="1 3" id="KW-0853">WD repeat</keyword>
<evidence type="ECO:0000256" key="4">
    <source>
        <dbReference type="SAM" id="MobiDB-lite"/>
    </source>
</evidence>
<dbReference type="AlphaFoldDB" id="A0ABD3HN01"/>
<dbReference type="SMART" id="SM00320">
    <property type="entry name" value="WD40"/>
    <property type="match status" value="7"/>
</dbReference>